<dbReference type="Proteomes" id="UP000611459">
    <property type="component" value="Unassembled WGS sequence"/>
</dbReference>
<reference evidence="1" key="1">
    <citation type="submission" date="2021-01" db="EMBL/GenBank/DDBJ databases">
        <title>Outbreak of Burkholderia contaminns endophthalmitis traced to a clinical ventilation system.</title>
        <authorList>
            <person name="Lipuma J."/>
            <person name="Spilker T."/>
            <person name="Kratholm J."/>
        </authorList>
    </citation>
    <scope>NUCLEOTIDE SEQUENCE</scope>
    <source>
        <strain evidence="1">HI4954</strain>
    </source>
</reference>
<evidence type="ECO:0000313" key="4">
    <source>
        <dbReference type="Proteomes" id="UP000664048"/>
    </source>
</evidence>
<organism evidence="1 3">
    <name type="scientific">Burkholderia contaminans</name>
    <dbReference type="NCBI Taxonomy" id="488447"/>
    <lineage>
        <taxon>Bacteria</taxon>
        <taxon>Pseudomonadati</taxon>
        <taxon>Pseudomonadota</taxon>
        <taxon>Betaproteobacteria</taxon>
        <taxon>Burkholderiales</taxon>
        <taxon>Burkholderiaceae</taxon>
        <taxon>Burkholderia</taxon>
        <taxon>Burkholderia cepacia complex</taxon>
    </lineage>
</organism>
<comment type="caution">
    <text evidence="1">The sequence shown here is derived from an EMBL/GenBank/DDBJ whole genome shotgun (WGS) entry which is preliminary data.</text>
</comment>
<dbReference type="Proteomes" id="UP000664048">
    <property type="component" value="Unassembled WGS sequence"/>
</dbReference>
<name>A0AAP1YB28_9BURK</name>
<dbReference type="EMBL" id="JAENIB010000007">
    <property type="protein sequence ID" value="MBK1932173.1"/>
    <property type="molecule type" value="Genomic_DNA"/>
</dbReference>
<evidence type="ECO:0000313" key="2">
    <source>
        <dbReference type="EMBL" id="MBO1832986.1"/>
    </source>
</evidence>
<evidence type="ECO:0000313" key="1">
    <source>
        <dbReference type="EMBL" id="MBK1932173.1"/>
    </source>
</evidence>
<dbReference type="RefSeq" id="WP_174956937.1">
    <property type="nucleotide sequence ID" value="NZ_JAENHZ010000008.1"/>
</dbReference>
<dbReference type="EMBL" id="JAGEMX010000009">
    <property type="protein sequence ID" value="MBO1832986.1"/>
    <property type="molecule type" value="Genomic_DNA"/>
</dbReference>
<sequence>MKVKLTPAQTALMGTFDSLPDLKPETRWVCKPEELRVVKACAAKGLLTIKRAPARGEHFEICLTGLGISVSQDLLERQVREAVAT</sequence>
<protein>
    <submittedName>
        <fullName evidence="1">Uncharacterized protein</fullName>
    </submittedName>
</protein>
<proteinExistence type="predicted"/>
<gene>
    <name evidence="2" type="ORF">J4M89_26720</name>
    <name evidence="1" type="ORF">JIN94_19980</name>
</gene>
<reference evidence="2 4" key="2">
    <citation type="submission" date="2021-03" db="EMBL/GenBank/DDBJ databases">
        <title>Clinical course, treatment and visual outcome of an outbreak of Burkholderia contaminans endophthalmitis following cataract surgery.</title>
        <authorList>
            <person name="Lind C."/>
            <person name="Olsen K."/>
            <person name="Angelsen N.K."/>
            <person name="Krefting E.A."/>
            <person name="Fossen K."/>
            <person name="Gravningen K."/>
            <person name="Depoorter E."/>
            <person name="Vandamme P."/>
            <person name="Bertelsen G."/>
        </authorList>
    </citation>
    <scope>NUCLEOTIDE SEQUENCE [LARGE SCALE GENOMIC DNA]</scope>
    <source>
        <strain evidence="2 4">51242556</strain>
    </source>
</reference>
<dbReference type="AlphaFoldDB" id="A0AAP1YB28"/>
<evidence type="ECO:0000313" key="3">
    <source>
        <dbReference type="Proteomes" id="UP000611459"/>
    </source>
</evidence>
<keyword evidence="4" id="KW-1185">Reference proteome</keyword>
<accession>A0AAP1YB28</accession>